<dbReference type="Gene3D" id="3.40.50.300">
    <property type="entry name" value="P-loop containing nucleotide triphosphate hydrolases"/>
    <property type="match status" value="1"/>
</dbReference>
<evidence type="ECO:0000256" key="5">
    <source>
        <dbReference type="ARBA" id="ARBA00022741"/>
    </source>
</evidence>
<dbReference type="EMBL" id="CP137640">
    <property type="protein sequence ID" value="WVX81404.1"/>
    <property type="molecule type" value="Genomic_DNA"/>
</dbReference>
<gene>
    <name evidence="10" type="ORF">R4Z09_30395</name>
</gene>
<accession>A0ABZ2CC94</accession>
<keyword evidence="7" id="KW-1278">Translocase</keyword>
<dbReference type="SUPFAM" id="SSF52540">
    <property type="entry name" value="P-loop containing nucleoside triphosphate hydrolases"/>
    <property type="match status" value="1"/>
</dbReference>
<keyword evidence="8" id="KW-0472">Membrane</keyword>
<comment type="subcellular location">
    <subcellularLocation>
        <location evidence="1">Cell membrane</location>
        <topology evidence="1">Peripheral membrane protein</topology>
    </subcellularLocation>
</comment>
<dbReference type="PANTHER" id="PTHR43553">
    <property type="entry name" value="HEAVY METAL TRANSPORTER"/>
    <property type="match status" value="1"/>
</dbReference>
<comment type="similarity">
    <text evidence="2">Belongs to the ABC transporter superfamily.</text>
</comment>
<dbReference type="CDD" id="cd03225">
    <property type="entry name" value="ABC_cobalt_CbiO_domain1"/>
    <property type="match status" value="1"/>
</dbReference>
<name>A0ABZ2CC94_9BACI</name>
<dbReference type="InterPro" id="IPR003439">
    <property type="entry name" value="ABC_transporter-like_ATP-bd"/>
</dbReference>
<feature type="domain" description="ABC transporter" evidence="9">
    <location>
        <begin position="6"/>
        <end position="241"/>
    </location>
</feature>
<keyword evidence="6" id="KW-0067">ATP-binding</keyword>
<dbReference type="InterPro" id="IPR027417">
    <property type="entry name" value="P-loop_NTPase"/>
</dbReference>
<dbReference type="RefSeq" id="WP_338450332.1">
    <property type="nucleotide sequence ID" value="NZ_CP137640.1"/>
</dbReference>
<evidence type="ECO:0000256" key="7">
    <source>
        <dbReference type="ARBA" id="ARBA00022967"/>
    </source>
</evidence>
<dbReference type="PROSITE" id="PS00211">
    <property type="entry name" value="ABC_TRANSPORTER_1"/>
    <property type="match status" value="1"/>
</dbReference>
<dbReference type="PROSITE" id="PS50893">
    <property type="entry name" value="ABC_TRANSPORTER_2"/>
    <property type="match status" value="1"/>
</dbReference>
<dbReference type="NCBIfam" id="TIGR04520">
    <property type="entry name" value="ECF_ATPase_1"/>
    <property type="match status" value="1"/>
</dbReference>
<keyword evidence="11" id="KW-1185">Reference proteome</keyword>
<keyword evidence="4" id="KW-1003">Cell membrane</keyword>
<evidence type="ECO:0000256" key="6">
    <source>
        <dbReference type="ARBA" id="ARBA00022840"/>
    </source>
</evidence>
<dbReference type="Proteomes" id="UP001357223">
    <property type="component" value="Chromosome"/>
</dbReference>
<evidence type="ECO:0000256" key="3">
    <source>
        <dbReference type="ARBA" id="ARBA00022448"/>
    </source>
</evidence>
<dbReference type="InterPro" id="IPR030947">
    <property type="entry name" value="EcfA_1"/>
</dbReference>
<reference evidence="10 11" key="1">
    <citation type="submission" date="2023-10" db="EMBL/GenBank/DDBJ databases">
        <title>Niallia locisalis sp.nov. isolated from a salt pond sample.</title>
        <authorList>
            <person name="Li X.-J."/>
            <person name="Dong L."/>
        </authorList>
    </citation>
    <scope>NUCLEOTIDE SEQUENCE [LARGE SCALE GENOMIC DNA]</scope>
    <source>
        <strain evidence="10 11">DSM 29761</strain>
    </source>
</reference>
<protein>
    <submittedName>
        <fullName evidence="10">Energy-coupling factor transporter ATPase</fullName>
    </submittedName>
</protein>
<evidence type="ECO:0000259" key="9">
    <source>
        <dbReference type="PROSITE" id="PS50893"/>
    </source>
</evidence>
<evidence type="ECO:0000256" key="8">
    <source>
        <dbReference type="ARBA" id="ARBA00023136"/>
    </source>
</evidence>
<evidence type="ECO:0000256" key="4">
    <source>
        <dbReference type="ARBA" id="ARBA00022475"/>
    </source>
</evidence>
<keyword evidence="3" id="KW-0813">Transport</keyword>
<evidence type="ECO:0000313" key="10">
    <source>
        <dbReference type="EMBL" id="WVX81404.1"/>
    </source>
</evidence>
<evidence type="ECO:0000256" key="2">
    <source>
        <dbReference type="ARBA" id="ARBA00005417"/>
    </source>
</evidence>
<dbReference type="InterPro" id="IPR017871">
    <property type="entry name" value="ABC_transporter-like_CS"/>
</dbReference>
<dbReference type="NCBIfam" id="NF010167">
    <property type="entry name" value="PRK13648.1"/>
    <property type="match status" value="1"/>
</dbReference>
<evidence type="ECO:0000313" key="11">
    <source>
        <dbReference type="Proteomes" id="UP001357223"/>
    </source>
</evidence>
<dbReference type="InterPro" id="IPR015856">
    <property type="entry name" value="ABC_transpr_CbiO/EcfA_su"/>
</dbReference>
<dbReference type="PANTHER" id="PTHR43553:SF24">
    <property type="entry name" value="ENERGY-COUPLING FACTOR TRANSPORTER ATP-BINDING PROTEIN ECFA1"/>
    <property type="match status" value="1"/>
</dbReference>
<keyword evidence="5" id="KW-0547">Nucleotide-binding</keyword>
<dbReference type="InterPro" id="IPR050095">
    <property type="entry name" value="ECF_ABC_transporter_ATP-bd"/>
</dbReference>
<dbReference type="InterPro" id="IPR003593">
    <property type="entry name" value="AAA+_ATPase"/>
</dbReference>
<proteinExistence type="inferred from homology"/>
<evidence type="ECO:0000256" key="1">
    <source>
        <dbReference type="ARBA" id="ARBA00004202"/>
    </source>
</evidence>
<sequence>MKAPIIEVENLTFRYDKRVEKETLSDVSFTIDKGEWVAIVGHNGSGKSTLARMLVGLLIPQSGRIAIAGRELNDESKWELRRRIGMVFQNPDNQFIGTTVQDDVAFCLENLNMSHDEMKARIDEALEMVEMSAFREHDPSRLSGGQKQRVAIAGVLALKPDVLVLDEALVMLDPRSRRELLASLKQLNSTQDITIISITHDMNETAAADRILMLREGQIVKCGAPQDVFQGELEWEPPFAERLRRTLLKRNRSVPNNYMTEEELVQWLWK</sequence>
<dbReference type="SMART" id="SM00382">
    <property type="entry name" value="AAA"/>
    <property type="match status" value="1"/>
</dbReference>
<dbReference type="Pfam" id="PF00005">
    <property type="entry name" value="ABC_tran"/>
    <property type="match status" value="1"/>
</dbReference>
<organism evidence="10 11">
    <name type="scientific">Niallia oryzisoli</name>
    <dbReference type="NCBI Taxonomy" id="1737571"/>
    <lineage>
        <taxon>Bacteria</taxon>
        <taxon>Bacillati</taxon>
        <taxon>Bacillota</taxon>
        <taxon>Bacilli</taxon>
        <taxon>Bacillales</taxon>
        <taxon>Bacillaceae</taxon>
        <taxon>Niallia</taxon>
    </lineage>
</organism>